<feature type="region of interest" description="Disordered" evidence="1">
    <location>
        <begin position="184"/>
        <end position="203"/>
    </location>
</feature>
<organism evidence="2 3">
    <name type="scientific">Callosobruchus maculatus</name>
    <name type="common">Southern cowpea weevil</name>
    <name type="synonym">Pulse bruchid</name>
    <dbReference type="NCBI Taxonomy" id="64391"/>
    <lineage>
        <taxon>Eukaryota</taxon>
        <taxon>Metazoa</taxon>
        <taxon>Ecdysozoa</taxon>
        <taxon>Arthropoda</taxon>
        <taxon>Hexapoda</taxon>
        <taxon>Insecta</taxon>
        <taxon>Pterygota</taxon>
        <taxon>Neoptera</taxon>
        <taxon>Endopterygota</taxon>
        <taxon>Coleoptera</taxon>
        <taxon>Polyphaga</taxon>
        <taxon>Cucujiformia</taxon>
        <taxon>Chrysomeloidea</taxon>
        <taxon>Chrysomelidae</taxon>
        <taxon>Bruchinae</taxon>
        <taxon>Bruchini</taxon>
        <taxon>Callosobruchus</taxon>
    </lineage>
</organism>
<dbReference type="OrthoDB" id="6714693at2759"/>
<dbReference type="EMBL" id="CAACVG010006767">
    <property type="protein sequence ID" value="VEN41550.1"/>
    <property type="molecule type" value="Genomic_DNA"/>
</dbReference>
<reference evidence="2 3" key="1">
    <citation type="submission" date="2019-01" db="EMBL/GenBank/DDBJ databases">
        <authorList>
            <person name="Sayadi A."/>
        </authorList>
    </citation>
    <scope>NUCLEOTIDE SEQUENCE [LARGE SCALE GENOMIC DNA]</scope>
</reference>
<name>A0A653C123_CALMS</name>
<dbReference type="Proteomes" id="UP000410492">
    <property type="component" value="Unassembled WGS sequence"/>
</dbReference>
<proteinExistence type="predicted"/>
<dbReference type="AlphaFoldDB" id="A0A653C123"/>
<accession>A0A653C123</accession>
<evidence type="ECO:0000256" key="1">
    <source>
        <dbReference type="SAM" id="MobiDB-lite"/>
    </source>
</evidence>
<protein>
    <submittedName>
        <fullName evidence="2">Uncharacterized protein</fullName>
    </submittedName>
</protein>
<sequence length="356" mass="40627">MLKEMKRTVKKLKQIFKEQSGRITSNTPDNSLTLTLTPAKKNILTYKHWDQPSFSKFSPLRGARDPSTPPPKPKRIFVYKDSSIVAQKVEPKCCDAEPNGREKRNRSRRAVSAVTLSKLSPNHVTYLQLKLMRDAQCVKLRRASEKLIDMKTLGVASCSEELEAERTLLESYLKKKLIESEINDLRNGKQNPKKPSDDKKKMSSMSISEINFTIKPNSWTRRDFSKEYWMLALTHNLELYMSQPMMPDRNGRLSFKDGFAVFDFEQNLDVKVEVFSIRLGGDYHNSSITSSKGSVNQLSFHDEFTINGSKIVKSSFQSCGKFTLTAKTAKTSFNLSPPKIRRSLSRTLSIDMMCTV</sequence>
<evidence type="ECO:0000313" key="3">
    <source>
        <dbReference type="Proteomes" id="UP000410492"/>
    </source>
</evidence>
<keyword evidence="3" id="KW-1185">Reference proteome</keyword>
<gene>
    <name evidence="2" type="ORF">CALMAC_LOCUS5330</name>
</gene>
<evidence type="ECO:0000313" key="2">
    <source>
        <dbReference type="EMBL" id="VEN41550.1"/>
    </source>
</evidence>